<protein>
    <recommendedName>
        <fullName evidence="2">DUF4825 domain-containing protein</fullName>
    </recommendedName>
</protein>
<name>A0ABW3KZP1_9BACI</name>
<organism evidence="3 4">
    <name type="scientific">Thalassobacillus hwangdonensis</name>
    <dbReference type="NCBI Taxonomy" id="546108"/>
    <lineage>
        <taxon>Bacteria</taxon>
        <taxon>Bacillati</taxon>
        <taxon>Bacillota</taxon>
        <taxon>Bacilli</taxon>
        <taxon>Bacillales</taxon>
        <taxon>Bacillaceae</taxon>
        <taxon>Thalassobacillus</taxon>
    </lineage>
</organism>
<comment type="caution">
    <text evidence="3">The sequence shown here is derived from an EMBL/GenBank/DDBJ whole genome shotgun (WGS) entry which is preliminary data.</text>
</comment>
<feature type="signal peptide" evidence="1">
    <location>
        <begin position="1"/>
        <end position="19"/>
    </location>
</feature>
<proteinExistence type="predicted"/>
<dbReference type="Proteomes" id="UP001596990">
    <property type="component" value="Unassembled WGS sequence"/>
</dbReference>
<gene>
    <name evidence="3" type="ORF">ACFQ2J_03550</name>
</gene>
<feature type="chain" id="PRO_5046047087" description="DUF4825 domain-containing protein" evidence="1">
    <location>
        <begin position="20"/>
        <end position="160"/>
    </location>
</feature>
<keyword evidence="4" id="KW-1185">Reference proteome</keyword>
<accession>A0ABW3KZP1</accession>
<dbReference type="PROSITE" id="PS51257">
    <property type="entry name" value="PROKAR_LIPOPROTEIN"/>
    <property type="match status" value="1"/>
</dbReference>
<dbReference type="EMBL" id="JBHTKL010000001">
    <property type="protein sequence ID" value="MFD1018268.1"/>
    <property type="molecule type" value="Genomic_DNA"/>
</dbReference>
<evidence type="ECO:0000313" key="4">
    <source>
        <dbReference type="Proteomes" id="UP001596990"/>
    </source>
</evidence>
<evidence type="ECO:0000256" key="1">
    <source>
        <dbReference type="SAM" id="SignalP"/>
    </source>
</evidence>
<reference evidence="4" key="1">
    <citation type="journal article" date="2019" name="Int. J. Syst. Evol. Microbiol.">
        <title>The Global Catalogue of Microorganisms (GCM) 10K type strain sequencing project: providing services to taxonomists for standard genome sequencing and annotation.</title>
        <authorList>
            <consortium name="The Broad Institute Genomics Platform"/>
            <consortium name="The Broad Institute Genome Sequencing Center for Infectious Disease"/>
            <person name="Wu L."/>
            <person name="Ma J."/>
        </authorList>
    </citation>
    <scope>NUCLEOTIDE SEQUENCE [LARGE SCALE GENOMIC DNA]</scope>
    <source>
        <strain evidence="4">CCUG 56607</strain>
    </source>
</reference>
<evidence type="ECO:0000313" key="3">
    <source>
        <dbReference type="EMBL" id="MFD1018268.1"/>
    </source>
</evidence>
<dbReference type="RefSeq" id="WP_386056631.1">
    <property type="nucleotide sequence ID" value="NZ_JBHTKL010000001.1"/>
</dbReference>
<feature type="domain" description="DUF4825" evidence="2">
    <location>
        <begin position="35"/>
        <end position="114"/>
    </location>
</feature>
<keyword evidence="1" id="KW-0732">Signal</keyword>
<dbReference type="Pfam" id="PF16107">
    <property type="entry name" value="DUF4825"/>
    <property type="match status" value="1"/>
</dbReference>
<sequence length="160" mass="18438">MVVKVAPFILFICLTSVLAGCSPEENSTTDDEGLFLYKGTILSDKQNVGAIIRGLQPQEKLESFSIYPEEEQVTVRYSQLPLQDEHTISITNASFLFNLIKDVEKILFRFDDRRYTIYKEDLQEWYNGDGYQNASDETDLYEIIQDNLTDHQKVEGFFGD</sequence>
<dbReference type="InterPro" id="IPR032250">
    <property type="entry name" value="DUF4825"/>
</dbReference>
<evidence type="ECO:0000259" key="2">
    <source>
        <dbReference type="Pfam" id="PF16107"/>
    </source>
</evidence>